<gene>
    <name evidence="2" type="ORF">TGP89_207230</name>
</gene>
<reference evidence="2 3" key="1">
    <citation type="submission" date="2014-03" db="EMBL/GenBank/DDBJ databases">
        <authorList>
            <person name="Sibley D."/>
            <person name="Venepally P."/>
            <person name="Karamycheva S."/>
            <person name="Hadjithomas M."/>
            <person name="Khan A."/>
            <person name="Brunk B."/>
            <person name="Roos D."/>
            <person name="Caler E."/>
            <person name="Lorenzi H."/>
        </authorList>
    </citation>
    <scope>NUCLEOTIDE SEQUENCE [LARGE SCALE GENOMIC DNA]</scope>
    <source>
        <strain evidence="3">p89</strain>
    </source>
</reference>
<dbReference type="VEuPathDB" id="ToxoDB:TGP89_207230"/>
<feature type="compositionally biased region" description="Basic and acidic residues" evidence="1">
    <location>
        <begin position="414"/>
        <end position="423"/>
    </location>
</feature>
<comment type="caution">
    <text evidence="2">The sequence shown here is derived from an EMBL/GenBank/DDBJ whole genome shotgun (WGS) entry which is preliminary data.</text>
</comment>
<evidence type="ECO:0000313" key="3">
    <source>
        <dbReference type="Proteomes" id="UP000028828"/>
    </source>
</evidence>
<dbReference type="AlphaFoldDB" id="A0A086J6W5"/>
<feature type="compositionally biased region" description="Basic and acidic residues" evidence="1">
    <location>
        <begin position="462"/>
        <end position="474"/>
    </location>
</feature>
<accession>A0A086J6W5</accession>
<feature type="compositionally biased region" description="Low complexity" evidence="1">
    <location>
        <begin position="730"/>
        <end position="741"/>
    </location>
</feature>
<evidence type="ECO:0000256" key="1">
    <source>
        <dbReference type="SAM" id="MobiDB-lite"/>
    </source>
</evidence>
<feature type="region of interest" description="Disordered" evidence="1">
    <location>
        <begin position="721"/>
        <end position="752"/>
    </location>
</feature>
<protein>
    <submittedName>
        <fullName evidence="2">Uncharacterized protein</fullName>
    </submittedName>
</protein>
<name>A0A086J6W5_TOXGO</name>
<feature type="compositionally biased region" description="Low complexity" evidence="1">
    <location>
        <begin position="444"/>
        <end position="461"/>
    </location>
</feature>
<feature type="region of interest" description="Disordered" evidence="1">
    <location>
        <begin position="281"/>
        <end position="318"/>
    </location>
</feature>
<dbReference type="EMBL" id="AEYI02002546">
    <property type="protein sequence ID" value="KFG27883.1"/>
    <property type="molecule type" value="Genomic_DNA"/>
</dbReference>
<evidence type="ECO:0000313" key="2">
    <source>
        <dbReference type="EMBL" id="KFG27883.1"/>
    </source>
</evidence>
<feature type="compositionally biased region" description="Polar residues" evidence="1">
    <location>
        <begin position="368"/>
        <end position="378"/>
    </location>
</feature>
<dbReference type="OrthoDB" id="10338469at2759"/>
<dbReference type="Proteomes" id="UP000028828">
    <property type="component" value="Unassembled WGS sequence"/>
</dbReference>
<feature type="region of interest" description="Disordered" evidence="1">
    <location>
        <begin position="505"/>
        <end position="529"/>
    </location>
</feature>
<proteinExistence type="predicted"/>
<feature type="compositionally biased region" description="Basic and acidic residues" evidence="1">
    <location>
        <begin position="1"/>
        <end position="20"/>
    </location>
</feature>
<feature type="compositionally biased region" description="Polar residues" evidence="1">
    <location>
        <begin position="1051"/>
        <end position="1060"/>
    </location>
</feature>
<organism evidence="2 3">
    <name type="scientific">Toxoplasma gondii p89</name>
    <dbReference type="NCBI Taxonomy" id="943119"/>
    <lineage>
        <taxon>Eukaryota</taxon>
        <taxon>Sar</taxon>
        <taxon>Alveolata</taxon>
        <taxon>Apicomplexa</taxon>
        <taxon>Conoidasida</taxon>
        <taxon>Coccidia</taxon>
        <taxon>Eucoccidiorida</taxon>
        <taxon>Eimeriorina</taxon>
        <taxon>Sarcocystidae</taxon>
        <taxon>Toxoplasma</taxon>
    </lineage>
</organism>
<feature type="region of interest" description="Disordered" evidence="1">
    <location>
        <begin position="1"/>
        <end position="31"/>
    </location>
</feature>
<feature type="region of interest" description="Disordered" evidence="1">
    <location>
        <begin position="1045"/>
        <end position="1079"/>
    </location>
</feature>
<sequence length="1248" mass="136464">MSRTGDEASVSRRSVRERMPHRLHAAGSADAGETASDTALFFDSLRNGHLSTEATSLSLSQMTYRKKGNVAECLQRSKRRTRQVETACSTQCQNLRECGDDWYAPTEYATERRGRKCDSRLPESVEGTETNVLNAKSCCRLKWRRACRDGKKQEGELANQEPPVYPFPRHDFAVLSHRTAFVNGSNECTLASLNTPTPSALLCRGTQRRLMASVGTRECLTHWRGTGIDTKKACRGDARKPTDAAPYTVEQSMSTTPEAAGRAAEMLTRQRPYSLFRPLARGKTDQQARISMRVSQKKPFSRCTAPPKPSTLVSAANPAPRLPLRSHCLTEQGSQFQLSSAVDRMMHSHHGLARETVIASDEEDSNSDGEPTQAQTHLSNKRRCEREDQEALAGPLGTDLLDNVEGQMSLAGNREQDPGRAEAVDSVSEGASTRRLLNGGMQTRLLVSESLSPSSCQQQQRRQSENESAGREINQEADRLKAKAMRTTSPDSCRRQLKTLRLVPLRNDRPPAPGVRPQTLVGPCQAANSSENEEKSAFWGRSSLMDSAQRTVAARVALRLPTGAAITHETDENSQQHEPVNACNEELKPDDIVSVNSGKRGSEHLRSTLFEEVAPAHGSTLSCGLKGGNSSKGTVTAGPRASVDSITSYVDASSDTATRTSADSGLHDFLYAGFTSPHFMRLSAREDEENCCGGVMLSRQGHDCTKAPSLYQSTVTVDTVDPKGRRGRLASATTSEVAATSPGGAEGRHNATTSNPAACTASCFVTATNGEGSHSLSLRAPRERHRYHTTYSWPPRSAAADTPHVGETTSISQETSEESKAAIATSDHVTTLDKKVWSLNTSCFIPVAETSKRSATLARVKRASLAEGDKRSRCRMRQNGSHHFRRCISAVRSAAALEIRQLRKFLQEVWTSAKQTDERANLDSCFPPGTENNDLQLLGESFQEAFEDEDIQARFNQSRNRVAGNGCDDPLCGYLPLRALAKLLYSRVRNSMTCAVDISRKSQQSLFASRLRRSESSTMGHSVSVESALSLGSAGVASQDTEIDATAGPTLDSSKAASTHTRFRPPASTDVRRGSWPRNPAAVSHPSFGRWCRRFLLMHVKSTKIIHEGAVVFGSLANIFYVVRGRTVPDDIRVQCILAPRSWRHIRQSAEDHAGEPSGGRRAEALVLDKGTQMVVQDSSRQLKNGFAGEKKKSHWSTEPVVLAIVKPRALRMQEEDPAWGNTGGSGWSALKRGRRRLLLHAGVIRVK</sequence>
<feature type="region of interest" description="Disordered" evidence="1">
    <location>
        <begin position="360"/>
        <end position="474"/>
    </location>
</feature>